<proteinExistence type="predicted"/>
<dbReference type="AlphaFoldDB" id="A0A6G1EAT2"/>
<reference evidence="1 2" key="1">
    <citation type="submission" date="2019-11" db="EMBL/GenBank/DDBJ databases">
        <title>Whole genome sequence of Oryza granulata.</title>
        <authorList>
            <person name="Li W."/>
        </authorList>
    </citation>
    <scope>NUCLEOTIDE SEQUENCE [LARGE SCALE GENOMIC DNA]</scope>
    <source>
        <strain evidence="2">cv. Menghai</strain>
        <tissue evidence="1">Leaf</tissue>
    </source>
</reference>
<gene>
    <name evidence="1" type="ORF">E2562_009295</name>
</gene>
<organism evidence="1 2">
    <name type="scientific">Oryza meyeriana var. granulata</name>
    <dbReference type="NCBI Taxonomy" id="110450"/>
    <lineage>
        <taxon>Eukaryota</taxon>
        <taxon>Viridiplantae</taxon>
        <taxon>Streptophyta</taxon>
        <taxon>Embryophyta</taxon>
        <taxon>Tracheophyta</taxon>
        <taxon>Spermatophyta</taxon>
        <taxon>Magnoliopsida</taxon>
        <taxon>Liliopsida</taxon>
        <taxon>Poales</taxon>
        <taxon>Poaceae</taxon>
        <taxon>BOP clade</taxon>
        <taxon>Oryzoideae</taxon>
        <taxon>Oryzeae</taxon>
        <taxon>Oryzinae</taxon>
        <taxon>Oryza</taxon>
        <taxon>Oryza meyeriana</taxon>
    </lineage>
</organism>
<evidence type="ECO:0000313" key="1">
    <source>
        <dbReference type="EMBL" id="KAF0921554.1"/>
    </source>
</evidence>
<sequence>MARVGEKRGKDDRGGQCLGFIGGGCGSSCYEKPRGELRGSPCHLWRRWHRPLFPMAVLDKDALDAKKAGKSSSNNGGMGLVLPSCVAAVARTGMW</sequence>
<keyword evidence="2" id="KW-1185">Reference proteome</keyword>
<dbReference type="Proteomes" id="UP000479710">
    <property type="component" value="Unassembled WGS sequence"/>
</dbReference>
<name>A0A6G1EAT2_9ORYZ</name>
<dbReference type="PROSITE" id="PS51257">
    <property type="entry name" value="PROKAR_LIPOPROTEIN"/>
    <property type="match status" value="1"/>
</dbReference>
<evidence type="ECO:0000313" key="2">
    <source>
        <dbReference type="Proteomes" id="UP000479710"/>
    </source>
</evidence>
<accession>A0A6G1EAT2</accession>
<comment type="caution">
    <text evidence="1">The sequence shown here is derived from an EMBL/GenBank/DDBJ whole genome shotgun (WGS) entry which is preliminary data.</text>
</comment>
<dbReference type="EMBL" id="SPHZ02000004">
    <property type="protein sequence ID" value="KAF0921554.1"/>
    <property type="molecule type" value="Genomic_DNA"/>
</dbReference>
<protein>
    <submittedName>
        <fullName evidence="1">Uncharacterized protein</fullName>
    </submittedName>
</protein>